<evidence type="ECO:0000313" key="3">
    <source>
        <dbReference type="Proteomes" id="UP000809829"/>
    </source>
</evidence>
<keyword evidence="1" id="KW-0472">Membrane</keyword>
<dbReference type="Proteomes" id="UP000809829">
    <property type="component" value="Unassembled WGS sequence"/>
</dbReference>
<proteinExistence type="predicted"/>
<dbReference type="RefSeq" id="WP_205187384.1">
    <property type="nucleotide sequence ID" value="NZ_JAFBFC010000004.1"/>
</dbReference>
<sequence length="59" mass="6843">MRWNKYKPLIILLCISLLLTIFVHMLLHVRIYIVYSLGLGPLLIMVVFALVIVTLYLKG</sequence>
<keyword evidence="3" id="KW-1185">Reference proteome</keyword>
<gene>
    <name evidence="2" type="ORF">JOC83_002335</name>
</gene>
<name>A0ABS2QXL9_9BACI</name>
<dbReference type="EMBL" id="JAFBFC010000004">
    <property type="protein sequence ID" value="MBM7703486.1"/>
    <property type="molecule type" value="Genomic_DNA"/>
</dbReference>
<reference evidence="2 3" key="1">
    <citation type="submission" date="2021-01" db="EMBL/GenBank/DDBJ databases">
        <title>Genomic Encyclopedia of Type Strains, Phase IV (KMG-IV): sequencing the most valuable type-strain genomes for metagenomic binning, comparative biology and taxonomic classification.</title>
        <authorList>
            <person name="Goeker M."/>
        </authorList>
    </citation>
    <scope>NUCLEOTIDE SEQUENCE [LARGE SCALE GENOMIC DNA]</scope>
    <source>
        <strain evidence="2 3">DSM 104297</strain>
    </source>
</reference>
<organism evidence="2 3">
    <name type="scientific">Priestia iocasae</name>
    <dbReference type="NCBI Taxonomy" id="2291674"/>
    <lineage>
        <taxon>Bacteria</taxon>
        <taxon>Bacillati</taxon>
        <taxon>Bacillota</taxon>
        <taxon>Bacilli</taxon>
        <taxon>Bacillales</taxon>
        <taxon>Bacillaceae</taxon>
        <taxon>Priestia</taxon>
    </lineage>
</organism>
<evidence type="ECO:0000256" key="1">
    <source>
        <dbReference type="SAM" id="Phobius"/>
    </source>
</evidence>
<comment type="caution">
    <text evidence="2">The sequence shown here is derived from an EMBL/GenBank/DDBJ whole genome shotgun (WGS) entry which is preliminary data.</text>
</comment>
<protein>
    <submittedName>
        <fullName evidence="2">Cytochrome c oxidase subunit IV</fullName>
    </submittedName>
</protein>
<keyword evidence="1" id="KW-1133">Transmembrane helix</keyword>
<accession>A0ABS2QXL9</accession>
<keyword evidence="1" id="KW-0812">Transmembrane</keyword>
<feature type="transmembrane region" description="Helical" evidence="1">
    <location>
        <begin position="9"/>
        <end position="27"/>
    </location>
</feature>
<feature type="transmembrane region" description="Helical" evidence="1">
    <location>
        <begin position="33"/>
        <end position="57"/>
    </location>
</feature>
<evidence type="ECO:0000313" key="2">
    <source>
        <dbReference type="EMBL" id="MBM7703486.1"/>
    </source>
</evidence>